<proteinExistence type="predicted"/>
<dbReference type="InterPro" id="IPR036429">
    <property type="entry name" value="SpoA-like_sf"/>
</dbReference>
<dbReference type="AlphaFoldDB" id="A0A1G8ZVQ8"/>
<keyword evidence="2" id="KW-0966">Cell projection</keyword>
<protein>
    <submittedName>
        <fullName evidence="2">Flagellar motor switch protein FliM</fullName>
    </submittedName>
</protein>
<dbReference type="InterPro" id="IPR001543">
    <property type="entry name" value="FliN-like_C"/>
</dbReference>
<evidence type="ECO:0000313" key="2">
    <source>
        <dbReference type="EMBL" id="SDK19196.1"/>
    </source>
</evidence>
<evidence type="ECO:0000259" key="1">
    <source>
        <dbReference type="Pfam" id="PF01052"/>
    </source>
</evidence>
<name>A0A1G8ZVQ8_9GAMM</name>
<organism evidence="2 3">
    <name type="scientific">Ferrimonas sediminum</name>
    <dbReference type="NCBI Taxonomy" id="718193"/>
    <lineage>
        <taxon>Bacteria</taxon>
        <taxon>Pseudomonadati</taxon>
        <taxon>Pseudomonadota</taxon>
        <taxon>Gammaproteobacteria</taxon>
        <taxon>Alteromonadales</taxon>
        <taxon>Ferrimonadaceae</taxon>
        <taxon>Ferrimonas</taxon>
    </lineage>
</organism>
<keyword evidence="2" id="KW-0282">Flagellum</keyword>
<evidence type="ECO:0000313" key="3">
    <source>
        <dbReference type="Proteomes" id="UP000199527"/>
    </source>
</evidence>
<dbReference type="Pfam" id="PF01052">
    <property type="entry name" value="FliMN_C"/>
    <property type="match status" value="1"/>
</dbReference>
<dbReference type="EMBL" id="FNEM01000021">
    <property type="protein sequence ID" value="SDK19196.1"/>
    <property type="molecule type" value="Genomic_DNA"/>
</dbReference>
<dbReference type="Gene3D" id="2.30.330.10">
    <property type="entry name" value="SpoA-like"/>
    <property type="match status" value="1"/>
</dbReference>
<keyword evidence="2" id="KW-0969">Cilium</keyword>
<feature type="domain" description="Flagellar motor switch protein FliN-like C-terminal" evidence="1">
    <location>
        <begin position="213"/>
        <end position="279"/>
    </location>
</feature>
<accession>A0A1G8ZVQ8</accession>
<reference evidence="3" key="1">
    <citation type="submission" date="2016-10" db="EMBL/GenBank/DDBJ databases">
        <authorList>
            <person name="Varghese N."/>
            <person name="Submissions S."/>
        </authorList>
    </citation>
    <scope>NUCLEOTIDE SEQUENCE [LARGE SCALE GENOMIC DNA]</scope>
    <source>
        <strain evidence="3">DSM 23317</strain>
    </source>
</reference>
<keyword evidence="3" id="KW-1185">Reference proteome</keyword>
<dbReference type="SUPFAM" id="SSF101801">
    <property type="entry name" value="Surface presentation of antigens (SPOA)"/>
    <property type="match status" value="1"/>
</dbReference>
<dbReference type="Proteomes" id="UP000199527">
    <property type="component" value="Unassembled WGS sequence"/>
</dbReference>
<gene>
    <name evidence="2" type="ORF">SAMN04488540_12123</name>
</gene>
<sequence length="288" mass="31974">MKTTAKAKLLPVSSKQSVRPVVLVQEKLARSRLLRQLEQGHSQMLDAILQIFKPLMRQGQATPSNITLEQSPADPAFGTGYFVLSLGRTPLAWLSIDRCTLDQLASSYYGGSSQRLVSPMRAISQSELRLAHRIVTAALEALPKTKLNLNQVELETIPTLSELQAPVCWQFGWPSSHPFEPIRLYVSDALLGSLAEKPSEHQVPEDLKQRVQQRLTQIPVKARVELARQAVPVNVLNALSQGDILPIHMHARCPVTIGGRPQFYASVHAHEGKLVAKLNQDAHKPEEY</sequence>